<name>A0A2H0R9R7_UNCKA</name>
<keyword evidence="1" id="KW-0472">Membrane</keyword>
<feature type="transmembrane region" description="Helical" evidence="1">
    <location>
        <begin position="55"/>
        <end position="73"/>
    </location>
</feature>
<gene>
    <name evidence="2" type="ORF">COV24_03865</name>
</gene>
<evidence type="ECO:0000313" key="2">
    <source>
        <dbReference type="EMBL" id="PIR43220.1"/>
    </source>
</evidence>
<protein>
    <recommendedName>
        <fullName evidence="4">Histidine kinase N-terminal 7TM region domain-containing protein</fullName>
    </recommendedName>
</protein>
<comment type="caution">
    <text evidence="2">The sequence shown here is derived from an EMBL/GenBank/DDBJ whole genome shotgun (WGS) entry which is preliminary data.</text>
</comment>
<reference evidence="2 3" key="1">
    <citation type="submission" date="2017-09" db="EMBL/GenBank/DDBJ databases">
        <title>Depth-based differentiation of microbial function through sediment-hosted aquifers and enrichment of novel symbionts in the deep terrestrial subsurface.</title>
        <authorList>
            <person name="Probst A.J."/>
            <person name="Ladd B."/>
            <person name="Jarett J.K."/>
            <person name="Geller-Mcgrath D.E."/>
            <person name="Sieber C.M."/>
            <person name="Emerson J.B."/>
            <person name="Anantharaman K."/>
            <person name="Thomas B.C."/>
            <person name="Malmstrom R."/>
            <person name="Stieglmeier M."/>
            <person name="Klingl A."/>
            <person name="Woyke T."/>
            <person name="Ryan C.M."/>
            <person name="Banfield J.F."/>
        </authorList>
    </citation>
    <scope>NUCLEOTIDE SEQUENCE [LARGE SCALE GENOMIC DNA]</scope>
    <source>
        <strain evidence="2">CG10_big_fil_rev_8_21_14_0_10_32_10</strain>
    </source>
</reference>
<keyword evidence="1" id="KW-1133">Transmembrane helix</keyword>
<dbReference type="AlphaFoldDB" id="A0A2H0R9R7"/>
<feature type="transmembrane region" description="Helical" evidence="1">
    <location>
        <begin position="157"/>
        <end position="177"/>
    </location>
</feature>
<dbReference type="EMBL" id="PCXU01000033">
    <property type="protein sequence ID" value="PIR43220.1"/>
    <property type="molecule type" value="Genomic_DNA"/>
</dbReference>
<sequence>MEFFMALFREQTFESSALMYNKLLDTFGFLIAPSFFLFAHFFPYQKERLSFKFKAFFIVSTVLMFIDTFYFWVDGVIISPPGFLSGNVSVLNYYGFGYFVAYFMFYTILAFYLLFKKYSESSEFTRIRLKYIIFDTLPFGIVATTISVILAPITFGYLYIGPLSAVIMLYYVSYFMFKAVNK</sequence>
<evidence type="ECO:0000256" key="1">
    <source>
        <dbReference type="SAM" id="Phobius"/>
    </source>
</evidence>
<feature type="transmembrane region" description="Helical" evidence="1">
    <location>
        <begin position="127"/>
        <end position="151"/>
    </location>
</feature>
<feature type="transmembrane region" description="Helical" evidence="1">
    <location>
        <begin position="93"/>
        <end position="115"/>
    </location>
</feature>
<evidence type="ECO:0000313" key="3">
    <source>
        <dbReference type="Proteomes" id="UP000230214"/>
    </source>
</evidence>
<dbReference type="Proteomes" id="UP000230214">
    <property type="component" value="Unassembled WGS sequence"/>
</dbReference>
<evidence type="ECO:0008006" key="4">
    <source>
        <dbReference type="Google" id="ProtNLM"/>
    </source>
</evidence>
<organism evidence="2 3">
    <name type="scientific">candidate division WWE3 bacterium CG10_big_fil_rev_8_21_14_0_10_32_10</name>
    <dbReference type="NCBI Taxonomy" id="1975090"/>
    <lineage>
        <taxon>Bacteria</taxon>
        <taxon>Katanobacteria</taxon>
    </lineage>
</organism>
<proteinExistence type="predicted"/>
<keyword evidence="1" id="KW-0812">Transmembrane</keyword>
<feature type="transmembrane region" description="Helical" evidence="1">
    <location>
        <begin position="23"/>
        <end position="43"/>
    </location>
</feature>
<accession>A0A2H0R9R7</accession>